<evidence type="ECO:0000259" key="8">
    <source>
        <dbReference type="Pfam" id="PF18158"/>
    </source>
</evidence>
<dbReference type="Pfam" id="PF02770">
    <property type="entry name" value="Acyl-CoA_dh_M"/>
    <property type="match status" value="1"/>
</dbReference>
<dbReference type="InterPro" id="IPR052904">
    <property type="entry name" value="Acyl-CoA_dehydrogenase-like"/>
</dbReference>
<name>A0A2S5A9X6_9SPHI</name>
<dbReference type="NCBIfam" id="NF008594">
    <property type="entry name" value="PRK11561.1"/>
    <property type="match status" value="1"/>
</dbReference>
<dbReference type="InterPro" id="IPR006091">
    <property type="entry name" value="Acyl-CoA_Oxase/DH_mid-dom"/>
</dbReference>
<evidence type="ECO:0000313" key="9">
    <source>
        <dbReference type="EMBL" id="POY39401.1"/>
    </source>
</evidence>
<feature type="domain" description="Acyl-CoA oxidase/dehydrogenase middle" evidence="7">
    <location>
        <begin position="188"/>
        <end position="283"/>
    </location>
</feature>
<dbReference type="InterPro" id="IPR009100">
    <property type="entry name" value="AcylCoA_DH/oxidase_NM_dom_sf"/>
</dbReference>
<keyword evidence="10" id="KW-1185">Reference proteome</keyword>
<sequence length="550" mass="62019">MNDHSFGSLRFKTHEVFNQSTPLVNYNLYTSNRVLRECMARMDTEWAEKSLKEFGGKLGAEEIIRSGFLANQYPPILRTHDRFGERINEVDFHPSWHQLLQLAMENRLHNLPWSSVKKGAHSVRAAMMMMASEIEFGHLCPISMTFSVFPVLKKHAPQFLDQWSQLILSNQYDQRFIPADEKNGVLCGMAMTEKQGGSDVRANTSIAKALNENTEFLLTGHKWFCSAPMVDAFLVLAQAPKGLSCFFMPRYLPDGTLNNFHIQRLKDKLGNRSNASGEIEFYNAWALLIGEEGRGIPTIIEMVNHTRLDCTIGSTGLMHQATVQAIHHCLHRSAFGKRLIDQPLMQNVLADLTLETEAAMQLTMRLAAAFDNAEEQALQRIITPIAKFWICKRTPPLIYEALECFGGAGFIEDSIMPRLYREAPLNSVWEGSGNVICLDVKRAMQNQPAAVESIINELNLAKGINSSFDTHLIAFSKIISASLTDNEAESRILVEKMALLLQAALLLRFSPAFMAEAFIDSRLNNSKSLFGTLSSQHNFQWIIGRMWTEE</sequence>
<dbReference type="PROSITE" id="PS00073">
    <property type="entry name" value="ACYL_COA_DH_2"/>
    <property type="match status" value="1"/>
</dbReference>
<evidence type="ECO:0000256" key="1">
    <source>
        <dbReference type="ARBA" id="ARBA00001974"/>
    </source>
</evidence>
<dbReference type="InterPro" id="IPR041504">
    <property type="entry name" value="AidB_N"/>
</dbReference>
<dbReference type="Pfam" id="PF18158">
    <property type="entry name" value="AidB_N"/>
    <property type="match status" value="1"/>
</dbReference>
<evidence type="ECO:0000256" key="4">
    <source>
        <dbReference type="ARBA" id="ARBA00022827"/>
    </source>
</evidence>
<comment type="similarity">
    <text evidence="2 5">Belongs to the acyl-CoA dehydrogenase family.</text>
</comment>
<dbReference type="InterPro" id="IPR006089">
    <property type="entry name" value="Acyl-CoA_DH_CS"/>
</dbReference>
<feature type="domain" description="Acyl-CoA dehydrogenase/oxidase C-terminal" evidence="6">
    <location>
        <begin position="293"/>
        <end position="444"/>
    </location>
</feature>
<comment type="cofactor">
    <cofactor evidence="1 5">
        <name>FAD</name>
        <dbReference type="ChEBI" id="CHEBI:57692"/>
    </cofactor>
</comment>
<protein>
    <submittedName>
        <fullName evidence="9">Isovaleryl-CoA dehydrogenase</fullName>
    </submittedName>
</protein>
<keyword evidence="5" id="KW-0560">Oxidoreductase</keyword>
<dbReference type="Proteomes" id="UP000236893">
    <property type="component" value="Unassembled WGS sequence"/>
</dbReference>
<evidence type="ECO:0000259" key="7">
    <source>
        <dbReference type="Pfam" id="PF02770"/>
    </source>
</evidence>
<keyword evidence="4 5" id="KW-0274">FAD</keyword>
<dbReference type="AlphaFoldDB" id="A0A2S5A9X6"/>
<reference evidence="9 10" key="1">
    <citation type="submission" date="2018-01" db="EMBL/GenBank/DDBJ databases">
        <authorList>
            <person name="Gaut B.S."/>
            <person name="Morton B.R."/>
            <person name="Clegg M.T."/>
            <person name="Duvall M.R."/>
        </authorList>
    </citation>
    <scope>NUCLEOTIDE SEQUENCE [LARGE SCALE GENOMIC DNA]</scope>
    <source>
        <strain evidence="9 10">HR-AV</strain>
    </source>
</reference>
<dbReference type="GO" id="GO:0003995">
    <property type="term" value="F:acyl-CoA dehydrogenase activity"/>
    <property type="evidence" value="ECO:0007669"/>
    <property type="project" value="InterPro"/>
</dbReference>
<dbReference type="Gene3D" id="6.10.250.600">
    <property type="match status" value="1"/>
</dbReference>
<dbReference type="Pfam" id="PF00441">
    <property type="entry name" value="Acyl-CoA_dh_1"/>
    <property type="match status" value="1"/>
</dbReference>
<organism evidence="9 10">
    <name type="scientific">Solitalea longa</name>
    <dbReference type="NCBI Taxonomy" id="2079460"/>
    <lineage>
        <taxon>Bacteria</taxon>
        <taxon>Pseudomonadati</taxon>
        <taxon>Bacteroidota</taxon>
        <taxon>Sphingobacteriia</taxon>
        <taxon>Sphingobacteriales</taxon>
        <taxon>Sphingobacteriaceae</taxon>
        <taxon>Solitalea</taxon>
    </lineage>
</organism>
<dbReference type="InterPro" id="IPR036250">
    <property type="entry name" value="AcylCo_DH-like_C"/>
</dbReference>
<evidence type="ECO:0000256" key="5">
    <source>
        <dbReference type="RuleBase" id="RU362125"/>
    </source>
</evidence>
<dbReference type="RefSeq" id="WP_103787503.1">
    <property type="nucleotide sequence ID" value="NZ_PQVF01000001.1"/>
</dbReference>
<dbReference type="SUPFAM" id="SSF56645">
    <property type="entry name" value="Acyl-CoA dehydrogenase NM domain-like"/>
    <property type="match status" value="1"/>
</dbReference>
<keyword evidence="3 5" id="KW-0285">Flavoprotein</keyword>
<dbReference type="OrthoDB" id="1489360at2"/>
<comment type="caution">
    <text evidence="9">The sequence shown here is derived from an EMBL/GenBank/DDBJ whole genome shotgun (WGS) entry which is preliminary data.</text>
</comment>
<dbReference type="Gene3D" id="2.40.110.20">
    <property type="match status" value="1"/>
</dbReference>
<evidence type="ECO:0000256" key="2">
    <source>
        <dbReference type="ARBA" id="ARBA00009347"/>
    </source>
</evidence>
<dbReference type="PROSITE" id="PS00072">
    <property type="entry name" value="ACYL_COA_DH_1"/>
    <property type="match status" value="1"/>
</dbReference>
<dbReference type="PANTHER" id="PTHR42707:SF3">
    <property type="entry name" value="ACYL-COA DEHYDROGENASE AIDB-RELATED"/>
    <property type="match status" value="1"/>
</dbReference>
<gene>
    <name evidence="9" type="ORF">C3K47_01125</name>
</gene>
<accession>A0A2S5A9X6</accession>
<dbReference type="InterPro" id="IPR009075">
    <property type="entry name" value="AcylCo_DH/oxidase_C"/>
</dbReference>
<evidence type="ECO:0000259" key="6">
    <source>
        <dbReference type="Pfam" id="PF00441"/>
    </source>
</evidence>
<dbReference type="EMBL" id="PQVF01000001">
    <property type="protein sequence ID" value="POY39401.1"/>
    <property type="molecule type" value="Genomic_DNA"/>
</dbReference>
<dbReference type="PANTHER" id="PTHR42707">
    <property type="entry name" value="ACYL-COA DEHYDROGENASE"/>
    <property type="match status" value="1"/>
</dbReference>
<proteinExistence type="inferred from homology"/>
<dbReference type="SUPFAM" id="SSF47203">
    <property type="entry name" value="Acyl-CoA dehydrogenase C-terminal domain-like"/>
    <property type="match status" value="1"/>
</dbReference>
<feature type="domain" description="Adaptive response protein AidB N-terminal" evidence="8">
    <location>
        <begin position="18"/>
        <end position="174"/>
    </location>
</feature>
<dbReference type="Gene3D" id="1.20.140.10">
    <property type="entry name" value="Butyryl-CoA Dehydrogenase, subunit A, domain 3"/>
    <property type="match status" value="1"/>
</dbReference>
<evidence type="ECO:0000256" key="3">
    <source>
        <dbReference type="ARBA" id="ARBA00022630"/>
    </source>
</evidence>
<evidence type="ECO:0000313" key="10">
    <source>
        <dbReference type="Proteomes" id="UP000236893"/>
    </source>
</evidence>